<dbReference type="InterPro" id="IPR010203">
    <property type="entry name" value="RraA"/>
</dbReference>
<dbReference type="GO" id="GO:0047443">
    <property type="term" value="F:4-hydroxy-4-methyl-2-oxoglutarate aldolase activity"/>
    <property type="evidence" value="ECO:0007669"/>
    <property type="project" value="UniProtKB-EC"/>
</dbReference>
<accession>A0A090F1T5</accession>
<dbReference type="GO" id="GO:0046872">
    <property type="term" value="F:metal ion binding"/>
    <property type="evidence" value="ECO:0007669"/>
    <property type="project" value="UniProtKB-KW"/>
</dbReference>
<dbReference type="CDD" id="cd16841">
    <property type="entry name" value="RraA_family"/>
    <property type="match status" value="1"/>
</dbReference>
<evidence type="ECO:0000256" key="8">
    <source>
        <dbReference type="ARBA" id="ARBA00047973"/>
    </source>
</evidence>
<dbReference type="GO" id="GO:0051252">
    <property type="term" value="P:regulation of RNA metabolic process"/>
    <property type="evidence" value="ECO:0007669"/>
    <property type="project" value="InterPro"/>
</dbReference>
<evidence type="ECO:0000313" key="12">
    <source>
        <dbReference type="Proteomes" id="UP000046373"/>
    </source>
</evidence>
<dbReference type="SUPFAM" id="SSF89562">
    <property type="entry name" value="RraA-like"/>
    <property type="match status" value="1"/>
</dbReference>
<keyword evidence="5 9" id="KW-0479">Metal-binding</keyword>
<reference evidence="11 12" key="1">
    <citation type="submission" date="2014-08" db="EMBL/GenBank/DDBJ databases">
        <authorList>
            <person name="Moulin Lionel"/>
        </authorList>
    </citation>
    <scope>NUCLEOTIDE SEQUENCE [LARGE SCALE GENOMIC DNA]</scope>
</reference>
<dbReference type="NCBIfam" id="NF006875">
    <property type="entry name" value="PRK09372.1"/>
    <property type="match status" value="1"/>
</dbReference>
<comment type="similarity">
    <text evidence="3 10">Belongs to the class II aldolase/RraA-like family.</text>
</comment>
<protein>
    <recommendedName>
        <fullName evidence="10">4-hydroxy-4-methyl-2-oxoglutarate aldolase</fullName>
        <shortName evidence="10">HMG aldolase</shortName>
        <ecNumber evidence="10">4.1.1.112</ecNumber>
        <ecNumber evidence="10">4.1.3.17</ecNumber>
    </recommendedName>
    <alternativeName>
        <fullName evidence="10">Oxaloacetate decarboxylase</fullName>
    </alternativeName>
</protein>
<feature type="binding site" evidence="9">
    <location>
        <begin position="73"/>
        <end position="76"/>
    </location>
    <ligand>
        <name>substrate</name>
    </ligand>
</feature>
<dbReference type="AlphaFoldDB" id="A0A090F1T5"/>
<keyword evidence="6 10" id="KW-0456">Lyase</keyword>
<comment type="subunit">
    <text evidence="4 10">Homotrimer.</text>
</comment>
<dbReference type="InterPro" id="IPR005493">
    <property type="entry name" value="RraA/RraA-like"/>
</dbReference>
<feature type="binding site" evidence="9">
    <location>
        <position position="95"/>
    </location>
    <ligand>
        <name>substrate</name>
    </ligand>
</feature>
<feature type="binding site" evidence="9">
    <location>
        <position position="96"/>
    </location>
    <ligand>
        <name>Mg(2+)</name>
        <dbReference type="ChEBI" id="CHEBI:18420"/>
    </ligand>
</feature>
<dbReference type="Gene3D" id="3.50.30.40">
    <property type="entry name" value="Ribonuclease E inhibitor RraA/RraA-like"/>
    <property type="match status" value="1"/>
</dbReference>
<organism evidence="11 12">
    <name type="scientific">Mesorhizobium plurifarium</name>
    <dbReference type="NCBI Taxonomy" id="69974"/>
    <lineage>
        <taxon>Bacteria</taxon>
        <taxon>Pseudomonadati</taxon>
        <taxon>Pseudomonadota</taxon>
        <taxon>Alphaproteobacteria</taxon>
        <taxon>Hyphomicrobiales</taxon>
        <taxon>Phyllobacteriaceae</taxon>
        <taxon>Mesorhizobium</taxon>
    </lineage>
</organism>
<proteinExistence type="inferred from homology"/>
<evidence type="ECO:0000256" key="10">
    <source>
        <dbReference type="RuleBase" id="RU004338"/>
    </source>
</evidence>
<dbReference type="PANTHER" id="PTHR33254:SF4">
    <property type="entry name" value="4-HYDROXY-4-METHYL-2-OXOGLUTARATE ALDOLASE 3-RELATED"/>
    <property type="match status" value="1"/>
</dbReference>
<evidence type="ECO:0000256" key="4">
    <source>
        <dbReference type="ARBA" id="ARBA00011233"/>
    </source>
</evidence>
<comment type="function">
    <text evidence="7 10">Catalyzes the aldol cleavage of 4-hydroxy-4-methyl-2-oxoglutarate (HMG) into 2 molecules of pyruvate. Also contains a secondary oxaloacetate (OAA) decarboxylase activity due to the common pyruvate enolate transition state formed following C-C bond cleavage in the retro-aldol and decarboxylation reactions.</text>
</comment>
<evidence type="ECO:0000256" key="6">
    <source>
        <dbReference type="ARBA" id="ARBA00023239"/>
    </source>
</evidence>
<dbReference type="GO" id="GO:0008428">
    <property type="term" value="F:ribonuclease inhibitor activity"/>
    <property type="evidence" value="ECO:0007669"/>
    <property type="project" value="InterPro"/>
</dbReference>
<name>A0A090F1T5_MESPL</name>
<comment type="cofactor">
    <cofactor evidence="9">
        <name>Mg(2+)</name>
        <dbReference type="ChEBI" id="CHEBI:18420"/>
    </cofactor>
</comment>
<dbReference type="PANTHER" id="PTHR33254">
    <property type="entry name" value="4-HYDROXY-4-METHYL-2-OXOGLUTARATE ALDOLASE 3-RELATED"/>
    <property type="match status" value="1"/>
</dbReference>
<evidence type="ECO:0000256" key="1">
    <source>
        <dbReference type="ARBA" id="ARBA00001342"/>
    </source>
</evidence>
<evidence type="ECO:0000256" key="2">
    <source>
        <dbReference type="ARBA" id="ARBA00001968"/>
    </source>
</evidence>
<dbReference type="GO" id="GO:0008948">
    <property type="term" value="F:oxaloacetate decarboxylase activity"/>
    <property type="evidence" value="ECO:0007669"/>
    <property type="project" value="UniProtKB-EC"/>
</dbReference>
<dbReference type="Proteomes" id="UP000046373">
    <property type="component" value="Unassembled WGS sequence"/>
</dbReference>
<dbReference type="EC" id="4.1.1.112" evidence="10"/>
<comment type="catalytic activity">
    <reaction evidence="1 10">
        <text>4-hydroxy-4-methyl-2-oxoglutarate = 2 pyruvate</text>
        <dbReference type="Rhea" id="RHEA:22748"/>
        <dbReference type="ChEBI" id="CHEBI:15361"/>
        <dbReference type="ChEBI" id="CHEBI:58276"/>
        <dbReference type="EC" id="4.1.3.17"/>
    </reaction>
</comment>
<comment type="cofactor">
    <cofactor evidence="2 10">
        <name>a divalent metal cation</name>
        <dbReference type="ChEBI" id="CHEBI:60240"/>
    </cofactor>
</comment>
<dbReference type="EMBL" id="CCNB01000012">
    <property type="protein sequence ID" value="CDX35643.1"/>
    <property type="molecule type" value="Genomic_DNA"/>
</dbReference>
<dbReference type="InterPro" id="IPR036704">
    <property type="entry name" value="RraA/RraA-like_sf"/>
</dbReference>
<sequence>MKTADLVDAHGDAVRFCDLPFIKLGRKKQFCGPIATVKCFEDNALLKSELQKRGEGRVMIVDGGGSTRCALLGDQIAMLLRDHGWAGIVINGSVRDSAEIEQMDVAVFCLGVSPKKSSKDGAGRVGGAVHFGGVDFRPGAFAYADYDGLLVSDEDLTS</sequence>
<dbReference type="Pfam" id="PF03737">
    <property type="entry name" value="RraA-like"/>
    <property type="match status" value="1"/>
</dbReference>
<evidence type="ECO:0000256" key="7">
    <source>
        <dbReference type="ARBA" id="ARBA00025046"/>
    </source>
</evidence>
<evidence type="ECO:0000256" key="3">
    <source>
        <dbReference type="ARBA" id="ARBA00008621"/>
    </source>
</evidence>
<evidence type="ECO:0000256" key="5">
    <source>
        <dbReference type="ARBA" id="ARBA00022723"/>
    </source>
</evidence>
<evidence type="ECO:0000256" key="9">
    <source>
        <dbReference type="PIRSR" id="PIRSR605493-1"/>
    </source>
</evidence>
<gene>
    <name evidence="11" type="ORF">MPLDJ20_20270</name>
</gene>
<keyword evidence="9" id="KW-0460">Magnesium</keyword>
<comment type="catalytic activity">
    <reaction evidence="8 10">
        <text>oxaloacetate + H(+) = pyruvate + CO2</text>
        <dbReference type="Rhea" id="RHEA:15641"/>
        <dbReference type="ChEBI" id="CHEBI:15361"/>
        <dbReference type="ChEBI" id="CHEBI:15378"/>
        <dbReference type="ChEBI" id="CHEBI:16452"/>
        <dbReference type="ChEBI" id="CHEBI:16526"/>
        <dbReference type="EC" id="4.1.1.112"/>
    </reaction>
</comment>
<dbReference type="NCBIfam" id="TIGR01935">
    <property type="entry name" value="NOT-MenG"/>
    <property type="match status" value="1"/>
</dbReference>
<evidence type="ECO:0000313" key="11">
    <source>
        <dbReference type="EMBL" id="CDX35643.1"/>
    </source>
</evidence>
<dbReference type="EC" id="4.1.3.17" evidence="10"/>